<protein>
    <recommendedName>
        <fullName evidence="1">DUF559 domain-containing protein</fullName>
    </recommendedName>
</protein>
<keyword evidence="3" id="KW-1185">Reference proteome</keyword>
<dbReference type="InterPro" id="IPR011335">
    <property type="entry name" value="Restrct_endonuc-II-like"/>
</dbReference>
<accession>A0ABS4GUE4</accession>
<comment type="caution">
    <text evidence="2">The sequence shown here is derived from an EMBL/GenBank/DDBJ whole genome shotgun (WGS) entry which is preliminary data.</text>
</comment>
<evidence type="ECO:0000313" key="3">
    <source>
        <dbReference type="Proteomes" id="UP001519343"/>
    </source>
</evidence>
<evidence type="ECO:0000259" key="1">
    <source>
        <dbReference type="Pfam" id="PF04480"/>
    </source>
</evidence>
<feature type="domain" description="DUF559" evidence="1">
    <location>
        <begin position="57"/>
        <end position="126"/>
    </location>
</feature>
<dbReference type="Gene3D" id="3.40.960.10">
    <property type="entry name" value="VSR Endonuclease"/>
    <property type="match status" value="1"/>
</dbReference>
<name>A0ABS4GUE4_9BACL</name>
<dbReference type="Proteomes" id="UP001519343">
    <property type="component" value="Unassembled WGS sequence"/>
</dbReference>
<dbReference type="InterPro" id="IPR007569">
    <property type="entry name" value="DUF559"/>
</dbReference>
<dbReference type="Pfam" id="PF04480">
    <property type="entry name" value="DUF559"/>
    <property type="match status" value="1"/>
</dbReference>
<dbReference type="EMBL" id="JAGGKT010000013">
    <property type="protein sequence ID" value="MBP1933732.1"/>
    <property type="molecule type" value="Genomic_DNA"/>
</dbReference>
<proteinExistence type="predicted"/>
<reference evidence="2 3" key="1">
    <citation type="submission" date="2021-03" db="EMBL/GenBank/DDBJ databases">
        <title>Genomic Encyclopedia of Type Strains, Phase IV (KMG-IV): sequencing the most valuable type-strain genomes for metagenomic binning, comparative biology and taxonomic classification.</title>
        <authorList>
            <person name="Goeker M."/>
        </authorList>
    </citation>
    <scope>NUCLEOTIDE SEQUENCE [LARGE SCALE GENOMIC DNA]</scope>
    <source>
        <strain evidence="2 3">DSM 24738</strain>
    </source>
</reference>
<organism evidence="2 3">
    <name type="scientific">Ammoniphilus resinae</name>
    <dbReference type="NCBI Taxonomy" id="861532"/>
    <lineage>
        <taxon>Bacteria</taxon>
        <taxon>Bacillati</taxon>
        <taxon>Bacillota</taxon>
        <taxon>Bacilli</taxon>
        <taxon>Bacillales</taxon>
        <taxon>Paenibacillaceae</taxon>
        <taxon>Aneurinibacillus group</taxon>
        <taxon>Ammoniphilus</taxon>
    </lineage>
</organism>
<dbReference type="SUPFAM" id="SSF52980">
    <property type="entry name" value="Restriction endonuclease-like"/>
    <property type="match status" value="1"/>
</dbReference>
<evidence type="ECO:0000313" key="2">
    <source>
        <dbReference type="EMBL" id="MBP1933732.1"/>
    </source>
</evidence>
<gene>
    <name evidence="2" type="ORF">J2Z37_003745</name>
</gene>
<sequence length="141" mass="16941">MMVYGIGSVVMLLVSILLFNRREYSKTPQFLNCTRPCQRQLFRALWRAGYYPEVGYKVGKYQVDIAFPYRKVAIECTWNHEDYTDIQYYRSERKRRVLQEQGWKVVFFTPREILRNPKGCVTQIEQSFFVREASYSPKKLK</sequence>